<sequence length="114" mass="13075">MVIATTAARIVHRHMLYRRVTADACWRDGMALQRQQSCAGPEASSSFAELCLRSYGRMNIKSDSLLLELVVVPRDILQPRSALLWHWDWALLWVRRHGMGGRRRTNSEDEVGGR</sequence>
<dbReference type="AlphaFoldDB" id="A0A9W7SZT5"/>
<keyword evidence="2" id="KW-1185">Reference proteome</keyword>
<name>A0A9W7SZT5_9PEZI</name>
<organism evidence="1 2">
    <name type="scientific">Teratosphaeria destructans</name>
    <dbReference type="NCBI Taxonomy" id="418781"/>
    <lineage>
        <taxon>Eukaryota</taxon>
        <taxon>Fungi</taxon>
        <taxon>Dikarya</taxon>
        <taxon>Ascomycota</taxon>
        <taxon>Pezizomycotina</taxon>
        <taxon>Dothideomycetes</taxon>
        <taxon>Dothideomycetidae</taxon>
        <taxon>Mycosphaerellales</taxon>
        <taxon>Teratosphaeriaceae</taxon>
        <taxon>Teratosphaeria</taxon>
    </lineage>
</organism>
<reference evidence="1 2" key="2">
    <citation type="journal article" date="2021" name="Curr. Genet.">
        <title>Genetic response to nitrogen starvation in the aggressive Eucalyptus foliar pathogen Teratosphaeria destructans.</title>
        <authorList>
            <person name="Havenga M."/>
            <person name="Wingfield B.D."/>
            <person name="Wingfield M.J."/>
            <person name="Dreyer L.L."/>
            <person name="Roets F."/>
            <person name="Aylward J."/>
        </authorList>
    </citation>
    <scope>NUCLEOTIDE SEQUENCE [LARGE SCALE GENOMIC DNA]</scope>
    <source>
        <strain evidence="1">CMW44962</strain>
    </source>
</reference>
<proteinExistence type="predicted"/>
<dbReference type="Proteomes" id="UP001138500">
    <property type="component" value="Unassembled WGS sequence"/>
</dbReference>
<reference evidence="1 2" key="1">
    <citation type="journal article" date="2018" name="IMA Fungus">
        <title>IMA Genome-F 10: Nine draft genome sequences of Claviceps purpurea s.lat., including C. arundinis, C. humidiphila, and C. cf. spartinae, pseudomolecules for the pitch canker pathogen Fusarium circinatum, draft genome of Davidsoniella eucalypti, Grosmannia galeiformis, Quambalaria eucalypti, and Teratosphaeria destructans.</title>
        <authorList>
            <person name="Wingfield B.D."/>
            <person name="Liu M."/>
            <person name="Nguyen H.D."/>
            <person name="Lane F.A."/>
            <person name="Morgan S.W."/>
            <person name="De Vos L."/>
            <person name="Wilken P.M."/>
            <person name="Duong T.A."/>
            <person name="Aylward J."/>
            <person name="Coetzee M.P."/>
            <person name="Dadej K."/>
            <person name="De Beer Z.W."/>
            <person name="Findlay W."/>
            <person name="Havenga M."/>
            <person name="Kolarik M."/>
            <person name="Menzies J.G."/>
            <person name="Naidoo K."/>
            <person name="Pochopski O."/>
            <person name="Shoukouhi P."/>
            <person name="Santana Q.C."/>
            <person name="Seifert K.A."/>
            <person name="Soal N."/>
            <person name="Steenkamp E.T."/>
            <person name="Tatham C.T."/>
            <person name="van der Nest M.A."/>
            <person name="Wingfield M.J."/>
        </authorList>
    </citation>
    <scope>NUCLEOTIDE SEQUENCE [LARGE SCALE GENOMIC DNA]</scope>
    <source>
        <strain evidence="1">CMW44962</strain>
    </source>
</reference>
<comment type="caution">
    <text evidence="1">The sequence shown here is derived from an EMBL/GenBank/DDBJ whole genome shotgun (WGS) entry which is preliminary data.</text>
</comment>
<evidence type="ECO:0000313" key="2">
    <source>
        <dbReference type="Proteomes" id="UP001138500"/>
    </source>
</evidence>
<dbReference type="EMBL" id="RIBY02000258">
    <property type="protein sequence ID" value="KAH9844651.1"/>
    <property type="molecule type" value="Genomic_DNA"/>
</dbReference>
<protein>
    <submittedName>
        <fullName evidence="1">Uncharacterized protein</fullName>
    </submittedName>
</protein>
<evidence type="ECO:0000313" key="1">
    <source>
        <dbReference type="EMBL" id="KAH9844651.1"/>
    </source>
</evidence>
<gene>
    <name evidence="1" type="ORF">Tdes44962_MAKER07187</name>
</gene>
<accession>A0A9W7SZT5</accession>